<dbReference type="Proteomes" id="UP000664332">
    <property type="component" value="Unassembled WGS sequence"/>
</dbReference>
<protein>
    <submittedName>
        <fullName evidence="2">WYL domain-containing protein</fullName>
    </submittedName>
</protein>
<sequence>MTDITAKPERTPIGPMEERLLNLLIFLLHRTGGEASTETIGNKVFGYEKPTSADARERLSSMLSEDVSRLQVTGVPITRIDTGGVRLDTDVYGLPEIDFTPDEAAVITLAGSLSDGSQLGSFARSGWRKLKVDGRIDADRPVSEPVKFLDDNLSMDDSVITTLLAATDENMVCSFGYRAFDKAVAEKRKLEPWGLVNHEGKMYLVGWDPEKKDTRCFRVSKLTDVRKTGDEATVDKPAPADIRALVEKTLDSLAPRVDAVVTVSPTAPPPVVRFVTGGVALQPGRYRLLHVVRPELVSTALKFGPDLVVESPADVVDDIVAGLDALIEQHSN</sequence>
<organism evidence="2 3">
    <name type="scientific">Corynebacterium mendelii</name>
    <dbReference type="NCBI Taxonomy" id="2765362"/>
    <lineage>
        <taxon>Bacteria</taxon>
        <taxon>Bacillati</taxon>
        <taxon>Actinomycetota</taxon>
        <taxon>Actinomycetes</taxon>
        <taxon>Mycobacteriales</taxon>
        <taxon>Corynebacteriaceae</taxon>
        <taxon>Corynebacterium</taxon>
    </lineage>
</organism>
<keyword evidence="3" id="KW-1185">Reference proteome</keyword>
<accession>A0A939DYD8</accession>
<dbReference type="Pfam" id="PF13280">
    <property type="entry name" value="WYL"/>
    <property type="match status" value="1"/>
</dbReference>
<feature type="domain" description="WYL" evidence="1">
    <location>
        <begin position="159"/>
        <end position="226"/>
    </location>
</feature>
<gene>
    <name evidence="2" type="ORF">JZY06_02540</name>
</gene>
<name>A0A939DYD8_9CORY</name>
<reference evidence="2" key="1">
    <citation type="submission" date="2021-03" db="EMBL/GenBank/DDBJ databases">
        <authorList>
            <person name="Sun Q."/>
        </authorList>
    </citation>
    <scope>NUCLEOTIDE SEQUENCE</scope>
    <source>
        <strain evidence="2">CCM 8862</strain>
    </source>
</reference>
<dbReference type="AlphaFoldDB" id="A0A939DYD8"/>
<dbReference type="EMBL" id="JAFLEQ010000003">
    <property type="protein sequence ID" value="MBN9643510.1"/>
    <property type="molecule type" value="Genomic_DNA"/>
</dbReference>
<proteinExistence type="predicted"/>
<dbReference type="PANTHER" id="PTHR34580">
    <property type="match status" value="1"/>
</dbReference>
<comment type="caution">
    <text evidence="2">The sequence shown here is derived from an EMBL/GenBank/DDBJ whole genome shotgun (WGS) entry which is preliminary data.</text>
</comment>
<dbReference type="PROSITE" id="PS52050">
    <property type="entry name" value="WYL"/>
    <property type="match status" value="1"/>
</dbReference>
<evidence type="ECO:0000259" key="1">
    <source>
        <dbReference type="Pfam" id="PF13280"/>
    </source>
</evidence>
<dbReference type="InterPro" id="IPR051534">
    <property type="entry name" value="CBASS_pafABC_assoc_protein"/>
</dbReference>
<dbReference type="RefSeq" id="WP_207118211.1">
    <property type="nucleotide sequence ID" value="NZ_JAFLEQ010000003.1"/>
</dbReference>
<dbReference type="InterPro" id="IPR026881">
    <property type="entry name" value="WYL_dom"/>
</dbReference>
<evidence type="ECO:0000313" key="2">
    <source>
        <dbReference type="EMBL" id="MBN9643510.1"/>
    </source>
</evidence>
<dbReference type="PANTHER" id="PTHR34580:SF3">
    <property type="entry name" value="PROTEIN PAFB"/>
    <property type="match status" value="1"/>
</dbReference>
<evidence type="ECO:0000313" key="3">
    <source>
        <dbReference type="Proteomes" id="UP000664332"/>
    </source>
</evidence>